<evidence type="ECO:0000313" key="6">
    <source>
        <dbReference type="EMBL" id="ELY98578.1"/>
    </source>
</evidence>
<evidence type="ECO:0000256" key="1">
    <source>
        <dbReference type="ARBA" id="ARBA00001931"/>
    </source>
</evidence>
<dbReference type="InterPro" id="IPR011047">
    <property type="entry name" value="Quinoprotein_ADH-like_sf"/>
</dbReference>
<reference evidence="6 7" key="1">
    <citation type="journal article" date="2014" name="PLoS Genet.">
        <title>Phylogenetically driven sequencing of extremely halophilic archaea reveals strategies for static and dynamic osmo-response.</title>
        <authorList>
            <person name="Becker E.A."/>
            <person name="Seitzer P.M."/>
            <person name="Tritt A."/>
            <person name="Larsen D."/>
            <person name="Krusor M."/>
            <person name="Yao A.I."/>
            <person name="Wu D."/>
            <person name="Madern D."/>
            <person name="Eisen J.A."/>
            <person name="Darling A.E."/>
            <person name="Facciotti M.T."/>
        </authorList>
    </citation>
    <scope>NUCLEOTIDE SEQUENCE [LARGE SCALE GENOMIC DNA]</scope>
    <source>
        <strain evidence="6 7">JCM 10990</strain>
    </source>
</reference>
<dbReference type="EMBL" id="AOIN01000062">
    <property type="protein sequence ID" value="ELY98578.1"/>
    <property type="molecule type" value="Genomic_DNA"/>
</dbReference>
<dbReference type="PANTHER" id="PTHR32303">
    <property type="entry name" value="QUINOPROTEIN ALCOHOL DEHYDROGENASE (CYTOCHROME C)"/>
    <property type="match status" value="1"/>
</dbReference>
<dbReference type="Proteomes" id="UP000011693">
    <property type="component" value="Unassembled WGS sequence"/>
</dbReference>
<dbReference type="SMART" id="SM00564">
    <property type="entry name" value="PQQ"/>
    <property type="match status" value="3"/>
</dbReference>
<dbReference type="PATRIC" id="fig|1227492.4.peg.2299"/>
<dbReference type="InterPro" id="IPR002372">
    <property type="entry name" value="PQQ_rpt_dom"/>
</dbReference>
<feature type="region of interest" description="Disordered" evidence="4">
    <location>
        <begin position="479"/>
        <end position="519"/>
    </location>
</feature>
<evidence type="ECO:0000256" key="4">
    <source>
        <dbReference type="SAM" id="MobiDB-lite"/>
    </source>
</evidence>
<organism evidence="6 7">
    <name type="scientific">Natrialba chahannaoensis JCM 10990</name>
    <dbReference type="NCBI Taxonomy" id="1227492"/>
    <lineage>
        <taxon>Archaea</taxon>
        <taxon>Methanobacteriati</taxon>
        <taxon>Methanobacteriota</taxon>
        <taxon>Stenosarchaea group</taxon>
        <taxon>Halobacteria</taxon>
        <taxon>Halobacteriales</taxon>
        <taxon>Natrialbaceae</taxon>
        <taxon>Natrialba</taxon>
    </lineage>
</organism>
<evidence type="ECO:0000313" key="7">
    <source>
        <dbReference type="Proteomes" id="UP000011693"/>
    </source>
</evidence>
<evidence type="ECO:0000256" key="3">
    <source>
        <dbReference type="ARBA" id="ARBA00023002"/>
    </source>
</evidence>
<dbReference type="SUPFAM" id="SSF50998">
    <property type="entry name" value="Quinoprotein alcohol dehydrogenase-like"/>
    <property type="match status" value="1"/>
</dbReference>
<evidence type="ECO:0000259" key="5">
    <source>
        <dbReference type="Pfam" id="PF01011"/>
    </source>
</evidence>
<comment type="cofactor">
    <cofactor evidence="1">
        <name>pyrroloquinoline quinone</name>
        <dbReference type="ChEBI" id="CHEBI:58442"/>
    </cofactor>
</comment>
<proteinExistence type="inferred from homology"/>
<dbReference type="Pfam" id="PF01011">
    <property type="entry name" value="PQQ"/>
    <property type="match status" value="2"/>
</dbReference>
<dbReference type="InterPro" id="IPR018391">
    <property type="entry name" value="PQQ_b-propeller_rpt"/>
</dbReference>
<comment type="caution">
    <text evidence="6">The sequence shown here is derived from an EMBL/GenBank/DDBJ whole genome shotgun (WGS) entry which is preliminary data.</text>
</comment>
<dbReference type="GO" id="GO:0016491">
    <property type="term" value="F:oxidoreductase activity"/>
    <property type="evidence" value="ECO:0007669"/>
    <property type="project" value="UniProtKB-KW"/>
</dbReference>
<dbReference type="Gene3D" id="2.140.10.10">
    <property type="entry name" value="Quinoprotein alcohol dehydrogenase-like superfamily"/>
    <property type="match status" value="2"/>
</dbReference>
<name>M0AMH9_9EURY</name>
<dbReference type="AlphaFoldDB" id="M0AMH9"/>
<feature type="domain" description="Pyrrolo-quinoline quinone repeat" evidence="5">
    <location>
        <begin position="53"/>
        <end position="372"/>
    </location>
</feature>
<keyword evidence="3" id="KW-0560">Oxidoreductase</keyword>
<evidence type="ECO:0000256" key="2">
    <source>
        <dbReference type="ARBA" id="ARBA00008156"/>
    </source>
</evidence>
<gene>
    <name evidence="6" type="ORF">C482_11650</name>
</gene>
<dbReference type="RefSeq" id="WP_006167769.1">
    <property type="nucleotide sequence ID" value="NZ_AOIN01000062.1"/>
</dbReference>
<accession>M0AMH9</accession>
<keyword evidence="7" id="KW-1185">Reference proteome</keyword>
<protein>
    <submittedName>
        <fullName evidence="6">PQQ-dependent enzyme-like protein</fullName>
    </submittedName>
</protein>
<dbReference type="STRING" id="1227492.C482_11650"/>
<comment type="similarity">
    <text evidence="2">Belongs to the bacterial PQQ dehydrogenase family.</text>
</comment>
<dbReference type="OrthoDB" id="8638at2157"/>
<feature type="domain" description="Pyrrolo-quinoline quinone repeat" evidence="5">
    <location>
        <begin position="521"/>
        <end position="611"/>
    </location>
</feature>
<sequence length="636" mass="71934">MTFESHLEELPEDAPWHEMPGESQLEQYDTDQIPEVDITESDIRESGQNPENWLVFGNNYEGHRHTTADLITPENVDQLEFEYVLELGAPENDFQGSPLVVQGDPPIIYQTIGPDRLYAINGRTGEILWRNIYENADGTSAETPPAERGPAVVGDMIYKSTLDLGVLAMDRYTGEPEWYYNGAAAYRGEVADTDVGMHEELRWERSRGTTSSFPPMICDGILMKGSFGGEFGVSGFFDGINIEDGSPEWRVNMTPEHEWVGDSWMHGGGTAWAASSLDPESGTIIIPSANPGPWYGTVRPGYNPYTAGKVAVDIQTGEYEWHYQDAPHDWWDYDSPSPALVFEEEHDGEPTRFAAWPGKTGWVYTVNMETGQLHQRSEEYVQHYNMWSLPPYEDLEDAPWIMPELRGGTNPQTSSFDPVSRTMVVKGVNHPMKFSWFEVEYEPGEFYIGMDTIRQDRVPGEEEEIDEPDIETPREEIVEVEEEVEDEEEDVETVDEEEDDEDEEEEEEEEEIEEMEEEEVPFWNQNGGVLAGIDPFTGEVKWQQWYSWQQTPPWGGSMTTATGITFAGDGRDLFTAFDTETGEELAEWDVGAAVSGAPISWYDPGEEKQYVAAPAGGEREDWTEPGNRFAVLSLER</sequence>